<protein>
    <recommendedName>
        <fullName evidence="5">HIG1 domain-containing protein</fullName>
    </recommendedName>
</protein>
<evidence type="ECO:0000256" key="4">
    <source>
        <dbReference type="SAM" id="Phobius"/>
    </source>
</evidence>
<feature type="transmembrane region" description="Helical" evidence="4">
    <location>
        <begin position="60"/>
        <end position="78"/>
    </location>
</feature>
<accession>A0A1V2ESM5</accession>
<dbReference type="Proteomes" id="UP000188729">
    <property type="component" value="Unassembled WGS sequence"/>
</dbReference>
<evidence type="ECO:0000259" key="5">
    <source>
        <dbReference type="PROSITE" id="PS51503"/>
    </source>
</evidence>
<keyword evidence="3 4" id="KW-0472">Membrane</keyword>
<evidence type="ECO:0000256" key="2">
    <source>
        <dbReference type="ARBA" id="ARBA00022989"/>
    </source>
</evidence>
<dbReference type="AlphaFoldDB" id="A0A1V2ESM5"/>
<comment type="caution">
    <text evidence="6">The sequence shown here is derived from an EMBL/GenBank/DDBJ whole genome shotgun (WGS) entry which is preliminary data.</text>
</comment>
<keyword evidence="7" id="KW-1185">Reference proteome</keyword>
<keyword evidence="1 4" id="KW-0812">Transmembrane</keyword>
<sequence length="80" mass="8428">MGGMQTFLVILLVAALIATLVALVRGIVAFLQNASAEARGTGTGPTDSQLKSNRMMQQRILFQALAVLIVVVLLFAAGRT</sequence>
<keyword evidence="2 4" id="KW-1133">Transmembrane helix</keyword>
<name>A0A1V2ESM5_9SPHN</name>
<evidence type="ECO:0000256" key="1">
    <source>
        <dbReference type="ARBA" id="ARBA00022692"/>
    </source>
</evidence>
<dbReference type="EMBL" id="MPSB01000009">
    <property type="protein sequence ID" value="ONF95671.1"/>
    <property type="molecule type" value="Genomic_DNA"/>
</dbReference>
<reference evidence="6 7" key="1">
    <citation type="submission" date="2016-11" db="EMBL/GenBank/DDBJ databases">
        <title>Genome sequence of Sphingomonas jeddahensis G39.</title>
        <authorList>
            <person name="Poehlein A."/>
            <person name="Wuebbeler J.H."/>
            <person name="Steinbuechel A."/>
            <person name="Daniel R."/>
        </authorList>
    </citation>
    <scope>NUCLEOTIDE SEQUENCE [LARGE SCALE GENOMIC DNA]</scope>
    <source>
        <strain evidence="6 7">G39</strain>
    </source>
</reference>
<dbReference type="InterPro" id="IPR007667">
    <property type="entry name" value="Hypoxia_induced_domain"/>
</dbReference>
<proteinExistence type="predicted"/>
<dbReference type="Pfam" id="PF04588">
    <property type="entry name" value="HIG_1_N"/>
    <property type="match status" value="1"/>
</dbReference>
<dbReference type="PROSITE" id="PS51503">
    <property type="entry name" value="HIG1"/>
    <property type="match status" value="1"/>
</dbReference>
<feature type="domain" description="HIG1" evidence="5">
    <location>
        <begin position="1"/>
        <end position="80"/>
    </location>
</feature>
<gene>
    <name evidence="6" type="ORF">SPHI_21080</name>
</gene>
<evidence type="ECO:0000313" key="7">
    <source>
        <dbReference type="Proteomes" id="UP000188729"/>
    </source>
</evidence>
<evidence type="ECO:0000313" key="6">
    <source>
        <dbReference type="EMBL" id="ONF95671.1"/>
    </source>
</evidence>
<dbReference type="NCBIfam" id="NF033233">
    <property type="entry name" value="twin_helix"/>
    <property type="match status" value="1"/>
</dbReference>
<evidence type="ECO:0000256" key="3">
    <source>
        <dbReference type="ARBA" id="ARBA00023136"/>
    </source>
</evidence>
<dbReference type="STRING" id="1915074.SPHI_21080"/>
<organism evidence="6 7">
    <name type="scientific">Sphingomonas jeddahensis</name>
    <dbReference type="NCBI Taxonomy" id="1915074"/>
    <lineage>
        <taxon>Bacteria</taxon>
        <taxon>Pseudomonadati</taxon>
        <taxon>Pseudomonadota</taxon>
        <taxon>Alphaproteobacteria</taxon>
        <taxon>Sphingomonadales</taxon>
        <taxon>Sphingomonadaceae</taxon>
        <taxon>Sphingomonas</taxon>
    </lineage>
</organism>